<dbReference type="Gene3D" id="3.20.20.70">
    <property type="entry name" value="Aldolase class I"/>
    <property type="match status" value="1"/>
</dbReference>
<evidence type="ECO:0000313" key="7">
    <source>
        <dbReference type="Proteomes" id="UP000262882"/>
    </source>
</evidence>
<keyword evidence="2" id="KW-0479">Metal-binding</keyword>
<dbReference type="GO" id="GO:0046872">
    <property type="term" value="F:metal ion binding"/>
    <property type="evidence" value="ECO:0007669"/>
    <property type="project" value="UniProtKB-KW"/>
</dbReference>
<keyword evidence="7" id="KW-1185">Reference proteome</keyword>
<gene>
    <name evidence="6" type="ORF">D0T12_27830</name>
</gene>
<evidence type="ECO:0000259" key="5">
    <source>
        <dbReference type="Pfam" id="PF04055"/>
    </source>
</evidence>
<dbReference type="PANTHER" id="PTHR43273:SF8">
    <property type="entry name" value="RADICAL SAM DOMAIN PROTEIN"/>
    <property type="match status" value="1"/>
</dbReference>
<evidence type="ECO:0000256" key="4">
    <source>
        <dbReference type="ARBA" id="ARBA00023014"/>
    </source>
</evidence>
<evidence type="ECO:0000313" key="6">
    <source>
        <dbReference type="EMBL" id="RFS82064.1"/>
    </source>
</evidence>
<feature type="domain" description="Radical SAM core" evidence="5">
    <location>
        <begin position="47"/>
        <end position="202"/>
    </location>
</feature>
<keyword evidence="4" id="KW-0411">Iron-sulfur</keyword>
<name>A0A372G9I9_9ACTN</name>
<sequence>MSEEAAFIEARATVSPPRPRPPAEPDVDALLADGWRPTPFRQFVLKIVSRCDLACDHCYVYRMGDQSWRGRPHGMAPAVLARTAERVAEHVRDHDLPSVALILHGGEPLLAGTGLIGDTVRTTREAVRKAAGPGPDGRERVRAIVQTNAVRLGEEELRLFDALDVRVGVSLDGTAAAHDRHRRRPDGRGSHAAVHTALERLTSDRYRHLFGGLLCTIDLRNDPVETYEALLRYGPPVIDLLLPHANWSRPPPGRRDGSAATPYGDWLVAVFDRWYGAPRRETGVRLFQEILHLLLGGASTTEAVGVSPVGVVVVETDGAIEQSDILKSAFPGAPETGKHVFRDSFDSVLLSPFIAARQIGLRALCPTCLSCPVRNVCGGGHYAHRYRESNGFQNPSVYCPDLLRLILHIRSRLAADLSGMAAK</sequence>
<dbReference type="GO" id="GO:0051536">
    <property type="term" value="F:iron-sulfur cluster binding"/>
    <property type="evidence" value="ECO:0007669"/>
    <property type="project" value="UniProtKB-KW"/>
</dbReference>
<evidence type="ECO:0000256" key="3">
    <source>
        <dbReference type="ARBA" id="ARBA00023004"/>
    </source>
</evidence>
<reference evidence="6 7" key="1">
    <citation type="submission" date="2018-08" db="EMBL/GenBank/DDBJ databases">
        <title>Actinomadura spongicola sp. nov., isolated from marine sponge Leucetta chagosensis.</title>
        <authorList>
            <person name="Li L."/>
            <person name="Lin H.W."/>
        </authorList>
    </citation>
    <scope>NUCLEOTIDE SEQUENCE [LARGE SCALE GENOMIC DNA]</scope>
    <source>
        <strain evidence="6 7">LHW52907</strain>
    </source>
</reference>
<organism evidence="6 7">
    <name type="scientific">Actinomadura spongiicola</name>
    <dbReference type="NCBI Taxonomy" id="2303421"/>
    <lineage>
        <taxon>Bacteria</taxon>
        <taxon>Bacillati</taxon>
        <taxon>Actinomycetota</taxon>
        <taxon>Actinomycetes</taxon>
        <taxon>Streptosporangiales</taxon>
        <taxon>Thermomonosporaceae</taxon>
        <taxon>Actinomadura</taxon>
    </lineage>
</organism>
<dbReference type="SFLD" id="SFLDG01072">
    <property type="entry name" value="dehydrogenase_like"/>
    <property type="match status" value="1"/>
</dbReference>
<dbReference type="PANTHER" id="PTHR43273">
    <property type="entry name" value="ANAEROBIC SULFATASE-MATURATING ENZYME HOMOLOG ASLB-RELATED"/>
    <property type="match status" value="1"/>
</dbReference>
<dbReference type="InterPro" id="IPR026335">
    <property type="entry name" value="rSAM_SPASM_FxsB"/>
</dbReference>
<dbReference type="NCBIfam" id="TIGR04269">
    <property type="entry name" value="SAM_SPASM_FxsB"/>
    <property type="match status" value="1"/>
</dbReference>
<dbReference type="InterPro" id="IPR007197">
    <property type="entry name" value="rSAM"/>
</dbReference>
<dbReference type="RefSeq" id="WP_117403105.1">
    <property type="nucleotide sequence ID" value="NZ_QVNQ01000010.1"/>
</dbReference>
<keyword evidence="1" id="KW-0949">S-adenosyl-L-methionine</keyword>
<dbReference type="SUPFAM" id="SSF102114">
    <property type="entry name" value="Radical SAM enzymes"/>
    <property type="match status" value="1"/>
</dbReference>
<dbReference type="AlphaFoldDB" id="A0A372G9I9"/>
<dbReference type="GO" id="GO:0016491">
    <property type="term" value="F:oxidoreductase activity"/>
    <property type="evidence" value="ECO:0007669"/>
    <property type="project" value="InterPro"/>
</dbReference>
<keyword evidence="3" id="KW-0408">Iron</keyword>
<dbReference type="SFLD" id="SFLDS00029">
    <property type="entry name" value="Radical_SAM"/>
    <property type="match status" value="1"/>
</dbReference>
<dbReference type="SFLD" id="SFLDG01386">
    <property type="entry name" value="main_SPASM_domain-containing"/>
    <property type="match status" value="1"/>
</dbReference>
<protein>
    <submittedName>
        <fullName evidence="6">FxsB family radical SAM/SPASM domain protein</fullName>
    </submittedName>
</protein>
<dbReference type="EMBL" id="QVNQ01000010">
    <property type="protein sequence ID" value="RFS82064.1"/>
    <property type="molecule type" value="Genomic_DNA"/>
</dbReference>
<dbReference type="OrthoDB" id="9782387at2"/>
<dbReference type="SFLD" id="SFLDG01067">
    <property type="entry name" value="SPASM/twitch_domain_containing"/>
    <property type="match status" value="1"/>
</dbReference>
<dbReference type="InterPro" id="IPR058240">
    <property type="entry name" value="rSAM_sf"/>
</dbReference>
<evidence type="ECO:0000256" key="1">
    <source>
        <dbReference type="ARBA" id="ARBA00022691"/>
    </source>
</evidence>
<dbReference type="Proteomes" id="UP000262882">
    <property type="component" value="Unassembled WGS sequence"/>
</dbReference>
<dbReference type="InterPro" id="IPR013785">
    <property type="entry name" value="Aldolase_TIM"/>
</dbReference>
<dbReference type="Pfam" id="PF04055">
    <property type="entry name" value="Radical_SAM"/>
    <property type="match status" value="1"/>
</dbReference>
<comment type="caution">
    <text evidence="6">The sequence shown here is derived from an EMBL/GenBank/DDBJ whole genome shotgun (WGS) entry which is preliminary data.</text>
</comment>
<accession>A0A372G9I9</accession>
<dbReference type="CDD" id="cd01335">
    <property type="entry name" value="Radical_SAM"/>
    <property type="match status" value="1"/>
</dbReference>
<dbReference type="InterPro" id="IPR023867">
    <property type="entry name" value="Sulphatase_maturase_rSAM"/>
</dbReference>
<proteinExistence type="predicted"/>
<evidence type="ECO:0000256" key="2">
    <source>
        <dbReference type="ARBA" id="ARBA00022723"/>
    </source>
</evidence>